<dbReference type="InterPro" id="IPR011050">
    <property type="entry name" value="Pectin_lyase_fold/virulence"/>
</dbReference>
<evidence type="ECO:0000313" key="4">
    <source>
        <dbReference type="Proteomes" id="UP000192923"/>
    </source>
</evidence>
<dbReference type="InterPro" id="IPR007742">
    <property type="entry name" value="NosD_dom"/>
</dbReference>
<dbReference type="InterPro" id="IPR012334">
    <property type="entry name" value="Pectin_lyas_fold"/>
</dbReference>
<feature type="chain" id="PRO_5011966611" evidence="1">
    <location>
        <begin position="30"/>
        <end position="392"/>
    </location>
</feature>
<reference evidence="3 4" key="1">
    <citation type="submission" date="2016-12" db="EMBL/GenBank/DDBJ databases">
        <authorList>
            <person name="Song W.-J."/>
            <person name="Kurnit D.M."/>
        </authorList>
    </citation>
    <scope>NUCLEOTIDE SEQUENCE [LARGE SCALE GENOMIC DNA]</scope>
    <source>
        <strain evidence="3 4">175</strain>
    </source>
</reference>
<evidence type="ECO:0000259" key="2">
    <source>
        <dbReference type="Pfam" id="PF05048"/>
    </source>
</evidence>
<gene>
    <name evidence="3" type="ORF">SAMN02949497_1118</name>
</gene>
<dbReference type="Proteomes" id="UP000192923">
    <property type="component" value="Unassembled WGS sequence"/>
</dbReference>
<dbReference type="RefSeq" id="WP_176225103.1">
    <property type="nucleotide sequence ID" value="NZ_FXAM01000001.1"/>
</dbReference>
<keyword evidence="4" id="KW-1185">Reference proteome</keyword>
<name>A0A1Y6CU52_9GAMM</name>
<accession>A0A1Y6CU52</accession>
<dbReference type="EMBL" id="FXAM01000001">
    <property type="protein sequence ID" value="SMF93826.1"/>
    <property type="molecule type" value="Genomic_DNA"/>
</dbReference>
<evidence type="ECO:0000313" key="3">
    <source>
        <dbReference type="EMBL" id="SMF93826.1"/>
    </source>
</evidence>
<dbReference type="Gene3D" id="2.160.20.10">
    <property type="entry name" value="Single-stranded right-handed beta-helix, Pectin lyase-like"/>
    <property type="match status" value="1"/>
</dbReference>
<dbReference type="InterPro" id="IPR006626">
    <property type="entry name" value="PbH1"/>
</dbReference>
<proteinExistence type="predicted"/>
<dbReference type="Pfam" id="PF05048">
    <property type="entry name" value="NosD"/>
    <property type="match status" value="1"/>
</dbReference>
<feature type="domain" description="Periplasmic copper-binding protein NosD beta helix" evidence="2">
    <location>
        <begin position="111"/>
        <end position="280"/>
    </location>
</feature>
<organism evidence="3 4">
    <name type="scientific">Methylomagnum ishizawai</name>
    <dbReference type="NCBI Taxonomy" id="1760988"/>
    <lineage>
        <taxon>Bacteria</taxon>
        <taxon>Pseudomonadati</taxon>
        <taxon>Pseudomonadota</taxon>
        <taxon>Gammaproteobacteria</taxon>
        <taxon>Methylococcales</taxon>
        <taxon>Methylococcaceae</taxon>
        <taxon>Methylomagnum</taxon>
    </lineage>
</organism>
<feature type="signal peptide" evidence="1">
    <location>
        <begin position="1"/>
        <end position="29"/>
    </location>
</feature>
<dbReference type="SMART" id="SM00710">
    <property type="entry name" value="PbH1"/>
    <property type="match status" value="6"/>
</dbReference>
<evidence type="ECO:0000256" key="1">
    <source>
        <dbReference type="SAM" id="SignalP"/>
    </source>
</evidence>
<dbReference type="SUPFAM" id="SSF51126">
    <property type="entry name" value="Pectin lyase-like"/>
    <property type="match status" value="1"/>
</dbReference>
<protein>
    <submittedName>
        <fullName evidence="3">Copper-binding protein (NosD)</fullName>
    </submittedName>
</protein>
<keyword evidence="1" id="KW-0732">Signal</keyword>
<sequence>MITQYIHKISLQALVMYASALAFPLPTHAATNTPLDCKGVIAVKGGYKLTHDTTCTTILNENHKFLDLNGFKLTTARLSPQGNGVTIRNGNLVMDQAWWIGDAGRLINLHISTRSTSPGFFIETASNFTVDKCNFTNIPGVALSFYFGYGGMVRNSSFTGNTKGISIQRNWSTDNPTLGVNIHNNKFIGNITGINLWNENFGGVNGNKITSNQFLNNGSGIWMEARPGMGAQFPGMQGNQFVNNQFLHNSHVGIYIKTACWQSSPTECGGKDTLVAGNYFIHNGYTVAADFPDIDDGMKALGRWMENGASSPSALVGVKVSNNRANLNADLGLDVDGVTDGGGNKANLNRDPMQCLGVYCASTLGATPRRSEKDRSETVIPLDETQFRHAPD</sequence>
<dbReference type="AlphaFoldDB" id="A0A1Y6CU52"/>